<gene>
    <name evidence="1" type="ORF">CYMTET_24988</name>
</gene>
<organism evidence="1 2">
    <name type="scientific">Cymbomonas tetramitiformis</name>
    <dbReference type="NCBI Taxonomy" id="36881"/>
    <lineage>
        <taxon>Eukaryota</taxon>
        <taxon>Viridiplantae</taxon>
        <taxon>Chlorophyta</taxon>
        <taxon>Pyramimonadophyceae</taxon>
        <taxon>Pyramimonadales</taxon>
        <taxon>Pyramimonadaceae</taxon>
        <taxon>Cymbomonas</taxon>
    </lineage>
</organism>
<reference evidence="1 2" key="1">
    <citation type="journal article" date="2015" name="Genome Biol. Evol.">
        <title>Comparative Genomics of a Bacterivorous Green Alga Reveals Evolutionary Causalities and Consequences of Phago-Mixotrophic Mode of Nutrition.</title>
        <authorList>
            <person name="Burns J.A."/>
            <person name="Paasch A."/>
            <person name="Narechania A."/>
            <person name="Kim E."/>
        </authorList>
    </citation>
    <scope>NUCLEOTIDE SEQUENCE [LARGE SCALE GENOMIC DNA]</scope>
    <source>
        <strain evidence="1 2">PLY_AMNH</strain>
    </source>
</reference>
<comment type="caution">
    <text evidence="1">The sequence shown here is derived from an EMBL/GenBank/DDBJ whole genome shotgun (WGS) entry which is preliminary data.</text>
</comment>
<dbReference type="Proteomes" id="UP001190700">
    <property type="component" value="Unassembled WGS sequence"/>
</dbReference>
<evidence type="ECO:0000313" key="2">
    <source>
        <dbReference type="Proteomes" id="UP001190700"/>
    </source>
</evidence>
<name>A0AAE0FVC4_9CHLO</name>
<evidence type="ECO:0000313" key="1">
    <source>
        <dbReference type="EMBL" id="KAK3266382.1"/>
    </source>
</evidence>
<proteinExistence type="predicted"/>
<dbReference type="AlphaFoldDB" id="A0AAE0FVC4"/>
<sequence length="158" mass="18127">MRETTSYEFQRDPTVAAKFALDADAKGHFLGSESNTETIQFHIVAKLKSKFFYHHDEFISLFDLNDTSAECDAIANAMLYDIIGILLATELLAADWIENGEDDDNRDVERALLAITRRLTRRTSVIDVLQEWVSLTAFSYGEDPDEKIKRFNDIIDNW</sequence>
<accession>A0AAE0FVC4</accession>
<dbReference type="EMBL" id="LGRX02013159">
    <property type="protein sequence ID" value="KAK3266382.1"/>
    <property type="molecule type" value="Genomic_DNA"/>
</dbReference>
<keyword evidence="2" id="KW-1185">Reference proteome</keyword>
<protein>
    <submittedName>
        <fullName evidence="1">Uncharacterized protein</fullName>
    </submittedName>
</protein>